<gene>
    <name evidence="2" type="ORF">MSAN_01506400</name>
</gene>
<evidence type="ECO:0000313" key="2">
    <source>
        <dbReference type="EMBL" id="KAF7353188.1"/>
    </source>
</evidence>
<name>A0A8H7CZJ6_9AGAR</name>
<feature type="compositionally biased region" description="Basic and acidic residues" evidence="1">
    <location>
        <begin position="116"/>
        <end position="139"/>
    </location>
</feature>
<dbReference type="Proteomes" id="UP000623467">
    <property type="component" value="Unassembled WGS sequence"/>
</dbReference>
<evidence type="ECO:0000313" key="3">
    <source>
        <dbReference type="Proteomes" id="UP000623467"/>
    </source>
</evidence>
<feature type="compositionally biased region" description="Polar residues" evidence="1">
    <location>
        <begin position="36"/>
        <end position="47"/>
    </location>
</feature>
<dbReference type="EMBL" id="JACAZH010000012">
    <property type="protein sequence ID" value="KAF7353188.1"/>
    <property type="molecule type" value="Genomic_DNA"/>
</dbReference>
<organism evidence="2 3">
    <name type="scientific">Mycena sanguinolenta</name>
    <dbReference type="NCBI Taxonomy" id="230812"/>
    <lineage>
        <taxon>Eukaryota</taxon>
        <taxon>Fungi</taxon>
        <taxon>Dikarya</taxon>
        <taxon>Basidiomycota</taxon>
        <taxon>Agaricomycotina</taxon>
        <taxon>Agaricomycetes</taxon>
        <taxon>Agaricomycetidae</taxon>
        <taxon>Agaricales</taxon>
        <taxon>Marasmiineae</taxon>
        <taxon>Mycenaceae</taxon>
        <taxon>Mycena</taxon>
    </lineage>
</organism>
<sequence length="472" mass="49759">MPNSARPLYCDLPAFACESDSEWASDSPGRAIPTSRDLQTCKRTATTAEPRHVQATAPAPPPPITAPALVDENANHARTSYPASSSNDLANSSSASSASFAATSLTPNSTANASQRELDSEPREQRQHHDGDVAPDRAPLDGPRATSRRSTRQIRWMRSWSLRIASHNPATATKISVAMPRKERRSRGANNGELGDVGSAAAVFLPSSFLLFSPTLAVKWAFLALGGVTREPIAFEIVKIVGDVVDKWGPATEGIRILINDIHRSLPAALSSAAQQKRLGHRLACGGRLCAALVEGGVSPEATRSSHVPSSPQLVVAVSDKSKMVVPLQLRDVGPSAPRVRAGRCISRVVLSTVIVRAAMCTGFKIAGIVAGKWGIALERILIKDTIVSSSRGQHVSQHCRAERAAARLMQQAARAPQRCRSSDSKLQAMVKWSNTADAAVVSQFASGSGAGGLTFSACELGAGGDARPAVG</sequence>
<reference evidence="2" key="1">
    <citation type="submission" date="2020-05" db="EMBL/GenBank/DDBJ databases">
        <title>Mycena genomes resolve the evolution of fungal bioluminescence.</title>
        <authorList>
            <person name="Tsai I.J."/>
        </authorList>
    </citation>
    <scope>NUCLEOTIDE SEQUENCE</scope>
    <source>
        <strain evidence="2">160909Yilan</strain>
    </source>
</reference>
<feature type="compositionally biased region" description="Low complexity" evidence="1">
    <location>
        <begin position="83"/>
        <end position="106"/>
    </location>
</feature>
<protein>
    <submittedName>
        <fullName evidence="2">PHB domain-containing protein</fullName>
    </submittedName>
</protein>
<accession>A0A8H7CZJ6</accession>
<proteinExistence type="predicted"/>
<feature type="region of interest" description="Disordered" evidence="1">
    <location>
        <begin position="20"/>
        <end position="152"/>
    </location>
</feature>
<keyword evidence="3" id="KW-1185">Reference proteome</keyword>
<evidence type="ECO:0000256" key="1">
    <source>
        <dbReference type="SAM" id="MobiDB-lite"/>
    </source>
</evidence>
<dbReference type="AlphaFoldDB" id="A0A8H7CZJ6"/>
<comment type="caution">
    <text evidence="2">The sequence shown here is derived from an EMBL/GenBank/DDBJ whole genome shotgun (WGS) entry which is preliminary data.</text>
</comment>